<organism evidence="1 2">
    <name type="scientific">Candidatus Nitrotoga arctica</name>
    <dbReference type="NCBI Taxonomy" id="453162"/>
    <lineage>
        <taxon>Bacteria</taxon>
        <taxon>Pseudomonadati</taxon>
        <taxon>Pseudomonadota</taxon>
        <taxon>Betaproteobacteria</taxon>
        <taxon>Nitrosomonadales</taxon>
        <taxon>Gallionellaceae</taxon>
        <taxon>Candidatus Nitrotoga</taxon>
    </lineage>
</organism>
<reference evidence="1 2" key="1">
    <citation type="submission" date="2021-10" db="EMBL/GenBank/DDBJ databases">
        <authorList>
            <person name="Koch H."/>
        </authorList>
    </citation>
    <scope>NUCLEOTIDE SEQUENCE [LARGE SCALE GENOMIC DNA]</scope>
    <source>
        <strain evidence="1">6680</strain>
    </source>
</reference>
<dbReference type="Proteomes" id="UP000839052">
    <property type="component" value="Chromosome"/>
</dbReference>
<keyword evidence="2" id="KW-1185">Reference proteome</keyword>
<gene>
    <name evidence="1" type="ORF">NTG6680_0119</name>
</gene>
<evidence type="ECO:0000313" key="1">
    <source>
        <dbReference type="EMBL" id="CAG9931372.1"/>
    </source>
</evidence>
<dbReference type="RefSeq" id="WP_239795477.1">
    <property type="nucleotide sequence ID" value="NZ_OU912926.1"/>
</dbReference>
<proteinExistence type="predicted"/>
<protein>
    <recommendedName>
        <fullName evidence="3">NTF2 fold immunity protein</fullName>
    </recommendedName>
</protein>
<sequence>MVCELQRGAAALILSMGMMGCAGSGGGLAQSVQVEPQKMVADLAAARWEALIKGDFAKAYNYLSPGSREVMSLDVYKAKIRGGNWKKANVDSVSCEQDQCKVLMAIEYSYRDIKSLETRLDEKWMRQDGKWWYVQRR</sequence>
<evidence type="ECO:0008006" key="3">
    <source>
        <dbReference type="Google" id="ProtNLM"/>
    </source>
</evidence>
<dbReference type="EMBL" id="OU912926">
    <property type="protein sequence ID" value="CAG9931372.1"/>
    <property type="molecule type" value="Genomic_DNA"/>
</dbReference>
<accession>A0ABM8YVA4</accession>
<dbReference type="PROSITE" id="PS51257">
    <property type="entry name" value="PROKAR_LIPOPROTEIN"/>
    <property type="match status" value="1"/>
</dbReference>
<evidence type="ECO:0000313" key="2">
    <source>
        <dbReference type="Proteomes" id="UP000839052"/>
    </source>
</evidence>
<name>A0ABM8YVA4_9PROT</name>